<feature type="signal peptide" evidence="2">
    <location>
        <begin position="1"/>
        <end position="18"/>
    </location>
</feature>
<dbReference type="InterPro" id="IPR001461">
    <property type="entry name" value="Aspartic_peptidase_A1"/>
</dbReference>
<dbReference type="Pfam" id="PF00026">
    <property type="entry name" value="Asp"/>
    <property type="match status" value="2"/>
</dbReference>
<evidence type="ECO:0000313" key="4">
    <source>
        <dbReference type="EMBL" id="KAL2264489.1"/>
    </source>
</evidence>
<evidence type="ECO:0000256" key="1">
    <source>
        <dbReference type="ARBA" id="ARBA00007447"/>
    </source>
</evidence>
<dbReference type="PRINTS" id="PR00792">
    <property type="entry name" value="PEPSIN"/>
</dbReference>
<comment type="caution">
    <text evidence="4">The sequence shown here is derived from an EMBL/GenBank/DDBJ whole genome shotgun (WGS) entry which is preliminary data.</text>
</comment>
<dbReference type="PROSITE" id="PS51767">
    <property type="entry name" value="PEPTIDASE_A1"/>
    <property type="match status" value="1"/>
</dbReference>
<dbReference type="RefSeq" id="XP_070863216.1">
    <property type="nucleotide sequence ID" value="XM_071013771.1"/>
</dbReference>
<dbReference type="PANTHER" id="PTHR47966">
    <property type="entry name" value="BETA-SITE APP-CLEAVING ENZYME, ISOFORM A-RELATED"/>
    <property type="match status" value="1"/>
</dbReference>
<dbReference type="GeneID" id="98128415"/>
<keyword evidence="2" id="KW-0732">Signal</keyword>
<evidence type="ECO:0000313" key="5">
    <source>
        <dbReference type="Proteomes" id="UP001600064"/>
    </source>
</evidence>
<feature type="chain" id="PRO_5046617746" description="Peptidase A1 domain-containing protein" evidence="2">
    <location>
        <begin position="19"/>
        <end position="445"/>
    </location>
</feature>
<comment type="similarity">
    <text evidence="1">Belongs to the peptidase A1 family.</text>
</comment>
<feature type="domain" description="Peptidase A1" evidence="3">
    <location>
        <begin position="81"/>
        <end position="440"/>
    </location>
</feature>
<dbReference type="InterPro" id="IPR034164">
    <property type="entry name" value="Pepsin-like_dom"/>
</dbReference>
<reference evidence="4 5" key="1">
    <citation type="journal article" date="2024" name="Commun. Biol.">
        <title>Comparative genomic analysis of thermophilic fungi reveals convergent evolutionary adaptations and gene losses.</title>
        <authorList>
            <person name="Steindorff A.S."/>
            <person name="Aguilar-Pontes M.V."/>
            <person name="Robinson A.J."/>
            <person name="Andreopoulos B."/>
            <person name="LaButti K."/>
            <person name="Kuo A."/>
            <person name="Mondo S."/>
            <person name="Riley R."/>
            <person name="Otillar R."/>
            <person name="Haridas S."/>
            <person name="Lipzen A."/>
            <person name="Grimwood J."/>
            <person name="Schmutz J."/>
            <person name="Clum A."/>
            <person name="Reid I.D."/>
            <person name="Moisan M.C."/>
            <person name="Butler G."/>
            <person name="Nguyen T.T.M."/>
            <person name="Dewar K."/>
            <person name="Conant G."/>
            <person name="Drula E."/>
            <person name="Henrissat B."/>
            <person name="Hansel C."/>
            <person name="Singer S."/>
            <person name="Hutchinson M.I."/>
            <person name="de Vries R.P."/>
            <person name="Natvig D.O."/>
            <person name="Powell A.J."/>
            <person name="Tsang A."/>
            <person name="Grigoriev I.V."/>
        </authorList>
    </citation>
    <scope>NUCLEOTIDE SEQUENCE [LARGE SCALE GENOMIC DNA]</scope>
    <source>
        <strain evidence="4 5">ATCC 22073</strain>
    </source>
</reference>
<organism evidence="4 5">
    <name type="scientific">Remersonia thermophila</name>
    <dbReference type="NCBI Taxonomy" id="72144"/>
    <lineage>
        <taxon>Eukaryota</taxon>
        <taxon>Fungi</taxon>
        <taxon>Dikarya</taxon>
        <taxon>Ascomycota</taxon>
        <taxon>Pezizomycotina</taxon>
        <taxon>Sordariomycetes</taxon>
        <taxon>Sordariomycetidae</taxon>
        <taxon>Sordariales</taxon>
        <taxon>Sordariales incertae sedis</taxon>
        <taxon>Remersonia</taxon>
    </lineage>
</organism>
<dbReference type="InterPro" id="IPR021109">
    <property type="entry name" value="Peptidase_aspartic_dom_sf"/>
</dbReference>
<dbReference type="Proteomes" id="UP001600064">
    <property type="component" value="Unassembled WGS sequence"/>
</dbReference>
<dbReference type="PANTHER" id="PTHR47966:SF47">
    <property type="entry name" value="ENDOPEPTIDASE, PUTATIVE (AFU_ORTHOLOGUE AFUA_3G01220)-RELATED"/>
    <property type="match status" value="1"/>
</dbReference>
<accession>A0ABR4D286</accession>
<dbReference type="SUPFAM" id="SSF50630">
    <property type="entry name" value="Acid proteases"/>
    <property type="match status" value="1"/>
</dbReference>
<proteinExistence type="inferred from homology"/>
<sequence>MKNSVISTLLALVWISVADPTSRPLERDGLATPRRVMSRESRSSHVIPMRKHLVSSSALHPAVLRRTTTPVNLKNMYDVYYSIDIQVGNQTVSVSVDTGSSDTWMVQDPYECVSFWFDPRNPDGTRDCGLGTGFNGSLSGGIVPGLPPFYRAYVDGTFVRGFYGVDDVTIGGITARGQRLALVNLTYWYGDGQTSGLLGMAYPYLTSLDGAEQNQPPYDPVFTTMWKSGAIDPVFSIALSRNEDQGGGGSGLQKESYLALGGLPPVEIDESTWASTAIHGMNSVPQWGFETDERGMYIIKPEAFVLEKGGSGPDAGEEILKNTTQIPILIDVGATLSYLPKGLVNQLYAAFDPPAQYLSSRGLFYALCNSTVPRFGVQIGASTFYMAPEDLLRQTARDPTGEWCRVGVTDTDSPPHVLGVSFLTNVVAVFDVGKSEMRFAAREHY</sequence>
<dbReference type="Gene3D" id="2.40.70.10">
    <property type="entry name" value="Acid Proteases"/>
    <property type="match status" value="2"/>
</dbReference>
<evidence type="ECO:0000256" key="2">
    <source>
        <dbReference type="SAM" id="SignalP"/>
    </source>
</evidence>
<gene>
    <name evidence="4" type="ORF">VTJ83DRAFT_6999</name>
</gene>
<keyword evidence="5" id="KW-1185">Reference proteome</keyword>
<dbReference type="CDD" id="cd05471">
    <property type="entry name" value="pepsin_like"/>
    <property type="match status" value="1"/>
</dbReference>
<name>A0ABR4D286_9PEZI</name>
<protein>
    <recommendedName>
        <fullName evidence="3">Peptidase A1 domain-containing protein</fullName>
    </recommendedName>
</protein>
<evidence type="ECO:0000259" key="3">
    <source>
        <dbReference type="PROSITE" id="PS51767"/>
    </source>
</evidence>
<dbReference type="EMBL" id="JAZGUE010000007">
    <property type="protein sequence ID" value="KAL2264489.1"/>
    <property type="molecule type" value="Genomic_DNA"/>
</dbReference>
<dbReference type="InterPro" id="IPR033121">
    <property type="entry name" value="PEPTIDASE_A1"/>
</dbReference>